<dbReference type="AlphaFoldDB" id="A0A0L8I5R3"/>
<accession>A0A0L8I5R3</accession>
<reference evidence="1" key="1">
    <citation type="submission" date="2015-07" db="EMBL/GenBank/DDBJ databases">
        <title>MeaNS - Measles Nucleotide Surveillance Program.</title>
        <authorList>
            <person name="Tran T."/>
            <person name="Druce J."/>
        </authorList>
    </citation>
    <scope>NUCLEOTIDE SEQUENCE</scope>
    <source>
        <strain evidence="1">UCB-OBI-ISO-001</strain>
        <tissue evidence="1">Gonad</tissue>
    </source>
</reference>
<proteinExistence type="predicted"/>
<protein>
    <submittedName>
        <fullName evidence="1">Uncharacterized protein</fullName>
    </submittedName>
</protein>
<dbReference type="EMBL" id="KQ416484">
    <property type="protein sequence ID" value="KOF96807.1"/>
    <property type="molecule type" value="Genomic_DNA"/>
</dbReference>
<evidence type="ECO:0000313" key="1">
    <source>
        <dbReference type="EMBL" id="KOF96807.1"/>
    </source>
</evidence>
<organism evidence="1">
    <name type="scientific">Octopus bimaculoides</name>
    <name type="common">California two-spotted octopus</name>
    <dbReference type="NCBI Taxonomy" id="37653"/>
    <lineage>
        <taxon>Eukaryota</taxon>
        <taxon>Metazoa</taxon>
        <taxon>Spiralia</taxon>
        <taxon>Lophotrochozoa</taxon>
        <taxon>Mollusca</taxon>
        <taxon>Cephalopoda</taxon>
        <taxon>Coleoidea</taxon>
        <taxon>Octopodiformes</taxon>
        <taxon>Octopoda</taxon>
        <taxon>Incirrata</taxon>
        <taxon>Octopodidae</taxon>
        <taxon>Octopus</taxon>
    </lineage>
</organism>
<gene>
    <name evidence="1" type="ORF">OCBIM_22033541mg</name>
</gene>
<name>A0A0L8I5R3_OCTBM</name>
<sequence length="37" mass="4213">MSSVQTRSFCWRLTVMALQIASAILLQGLKMREQCDP</sequence>